<sequence length="211" mass="23603">MRVTKKIKEKQIEILGQIYAGAKPELVYSNPFELLIAVILSAQCTDKRVNITTARLFAKAPDAQSIVDMGVEALEREIRDCGLFRSKAKNIMATCRTLVEEFDGKVPEDFDTLLKLPGVGRKTANVVSSVAFNRPAIAVDTHVFRISNRLKLATGETPMEVEQGLMKAIPKEKWSDAHHWLIWHGRKICKARKPLCAECPLAEVCPSNEMK</sequence>
<evidence type="ECO:0000256" key="11">
    <source>
        <dbReference type="ARBA" id="ARBA00023295"/>
    </source>
</evidence>
<evidence type="ECO:0000256" key="9">
    <source>
        <dbReference type="ARBA" id="ARBA00023204"/>
    </source>
</evidence>
<keyword evidence="3 12" id="KW-0479">Metal-binding</keyword>
<dbReference type="PROSITE" id="PS00764">
    <property type="entry name" value="ENDONUCLEASE_III_1"/>
    <property type="match status" value="1"/>
</dbReference>
<keyword evidence="11 12" id="KW-0326">Glycosidase</keyword>
<dbReference type="PANTHER" id="PTHR10359">
    <property type="entry name" value="A/G-SPECIFIC ADENINE GLYCOSYLASE/ENDONUCLEASE III"/>
    <property type="match status" value="1"/>
</dbReference>
<evidence type="ECO:0000256" key="7">
    <source>
        <dbReference type="ARBA" id="ARBA00023014"/>
    </source>
</evidence>
<name>A0A1M6E2F3_9FIRM</name>
<dbReference type="NCBIfam" id="TIGR01083">
    <property type="entry name" value="nth"/>
    <property type="match status" value="1"/>
</dbReference>
<feature type="binding site" evidence="12">
    <location>
        <position position="196"/>
    </location>
    <ligand>
        <name>[4Fe-4S] cluster</name>
        <dbReference type="ChEBI" id="CHEBI:49883"/>
    </ligand>
</feature>
<dbReference type="Pfam" id="PF10576">
    <property type="entry name" value="EndIII_4Fe-2S"/>
    <property type="match status" value="1"/>
</dbReference>
<evidence type="ECO:0000256" key="5">
    <source>
        <dbReference type="ARBA" id="ARBA00022801"/>
    </source>
</evidence>
<evidence type="ECO:0000256" key="10">
    <source>
        <dbReference type="ARBA" id="ARBA00023239"/>
    </source>
</evidence>
<feature type="binding site" evidence="12">
    <location>
        <position position="205"/>
    </location>
    <ligand>
        <name>[4Fe-4S] cluster</name>
        <dbReference type="ChEBI" id="CHEBI:49883"/>
    </ligand>
</feature>
<reference evidence="14 15" key="1">
    <citation type="submission" date="2016-11" db="EMBL/GenBank/DDBJ databases">
        <authorList>
            <person name="Jaros S."/>
            <person name="Januszkiewicz K."/>
            <person name="Wedrychowicz H."/>
        </authorList>
    </citation>
    <scope>NUCLEOTIDE SEQUENCE [LARGE SCALE GENOMIC DNA]</scope>
    <source>
        <strain evidence="14 15">DSM 3074</strain>
    </source>
</reference>
<dbReference type="InterPro" id="IPR023170">
    <property type="entry name" value="HhH_base_excis_C"/>
</dbReference>
<dbReference type="GO" id="GO:0006285">
    <property type="term" value="P:base-excision repair, AP site formation"/>
    <property type="evidence" value="ECO:0007669"/>
    <property type="project" value="TreeGrafter"/>
</dbReference>
<dbReference type="Pfam" id="PF00730">
    <property type="entry name" value="HhH-GPD"/>
    <property type="match status" value="1"/>
</dbReference>
<keyword evidence="8 12" id="KW-0238">DNA-binding</keyword>
<keyword evidence="10 12" id="KW-0456">Lyase</keyword>
<evidence type="ECO:0000256" key="12">
    <source>
        <dbReference type="HAMAP-Rule" id="MF_00942"/>
    </source>
</evidence>
<comment type="cofactor">
    <cofactor evidence="12">
        <name>[4Fe-4S] cluster</name>
        <dbReference type="ChEBI" id="CHEBI:49883"/>
    </cofactor>
    <text evidence="12">Binds 1 [4Fe-4S] cluster.</text>
</comment>
<dbReference type="SMART" id="SM00478">
    <property type="entry name" value="ENDO3c"/>
    <property type="match status" value="1"/>
</dbReference>
<keyword evidence="14" id="KW-0540">Nuclease</keyword>
<dbReference type="Pfam" id="PF00633">
    <property type="entry name" value="HHH"/>
    <property type="match status" value="1"/>
</dbReference>
<dbReference type="GO" id="GO:0046872">
    <property type="term" value="F:metal ion binding"/>
    <property type="evidence" value="ECO:0007669"/>
    <property type="project" value="UniProtKB-KW"/>
</dbReference>
<dbReference type="SMART" id="SM00525">
    <property type="entry name" value="FES"/>
    <property type="match status" value="1"/>
</dbReference>
<keyword evidence="14" id="KW-0255">Endonuclease</keyword>
<comment type="catalytic activity">
    <reaction evidence="12">
        <text>2'-deoxyribonucleotide-(2'-deoxyribose 5'-phosphate)-2'-deoxyribonucleotide-DNA = a 3'-end 2'-deoxyribonucleotide-(2,3-dehydro-2,3-deoxyribose 5'-phosphate)-DNA + a 5'-end 5'-phospho-2'-deoxyribonucleoside-DNA + H(+)</text>
        <dbReference type="Rhea" id="RHEA:66592"/>
        <dbReference type="Rhea" id="RHEA-COMP:13180"/>
        <dbReference type="Rhea" id="RHEA-COMP:16897"/>
        <dbReference type="Rhea" id="RHEA-COMP:17067"/>
        <dbReference type="ChEBI" id="CHEBI:15378"/>
        <dbReference type="ChEBI" id="CHEBI:136412"/>
        <dbReference type="ChEBI" id="CHEBI:157695"/>
        <dbReference type="ChEBI" id="CHEBI:167181"/>
        <dbReference type="EC" id="4.2.99.18"/>
    </reaction>
</comment>
<dbReference type="RefSeq" id="WP_080325913.1">
    <property type="nucleotide sequence ID" value="NZ_FQYW01000013.1"/>
</dbReference>
<dbReference type="InterPro" id="IPR011257">
    <property type="entry name" value="DNA_glycosylase"/>
</dbReference>
<dbReference type="EMBL" id="FQYW01000013">
    <property type="protein sequence ID" value="SHI79573.1"/>
    <property type="molecule type" value="Genomic_DNA"/>
</dbReference>
<comment type="similarity">
    <text evidence="1 12">Belongs to the Nth/MutY family.</text>
</comment>
<dbReference type="Gene3D" id="1.10.1670.10">
    <property type="entry name" value="Helix-hairpin-Helix base-excision DNA repair enzymes (C-terminal)"/>
    <property type="match status" value="1"/>
</dbReference>
<feature type="binding site" evidence="12">
    <location>
        <position position="189"/>
    </location>
    <ligand>
        <name>[4Fe-4S] cluster</name>
        <dbReference type="ChEBI" id="CHEBI:49883"/>
    </ligand>
</feature>
<dbReference type="PANTHER" id="PTHR10359:SF18">
    <property type="entry name" value="ENDONUCLEASE III"/>
    <property type="match status" value="1"/>
</dbReference>
<keyword evidence="7 12" id="KW-0411">Iron-sulfur</keyword>
<keyword evidence="2 12" id="KW-0004">4Fe-4S</keyword>
<evidence type="ECO:0000256" key="1">
    <source>
        <dbReference type="ARBA" id="ARBA00008343"/>
    </source>
</evidence>
<dbReference type="GO" id="GO:0051539">
    <property type="term" value="F:4 iron, 4 sulfur cluster binding"/>
    <property type="evidence" value="ECO:0007669"/>
    <property type="project" value="UniProtKB-UniRule"/>
</dbReference>
<keyword evidence="5 12" id="KW-0378">Hydrolase</keyword>
<feature type="domain" description="HhH-GPD" evidence="13">
    <location>
        <begin position="40"/>
        <end position="187"/>
    </location>
</feature>
<dbReference type="InterPro" id="IPR003651">
    <property type="entry name" value="Endonuclease3_FeS-loop_motif"/>
</dbReference>
<dbReference type="FunFam" id="1.10.1670.10:FF:000001">
    <property type="entry name" value="Endonuclease III"/>
    <property type="match status" value="1"/>
</dbReference>
<dbReference type="AlphaFoldDB" id="A0A1M6E2F3"/>
<evidence type="ECO:0000256" key="4">
    <source>
        <dbReference type="ARBA" id="ARBA00022763"/>
    </source>
</evidence>
<dbReference type="GO" id="GO:0019104">
    <property type="term" value="F:DNA N-glycosylase activity"/>
    <property type="evidence" value="ECO:0007669"/>
    <property type="project" value="UniProtKB-UniRule"/>
</dbReference>
<dbReference type="InterPro" id="IPR005759">
    <property type="entry name" value="Nth"/>
</dbReference>
<dbReference type="PIRSF" id="PIRSF001435">
    <property type="entry name" value="Nth"/>
    <property type="match status" value="1"/>
</dbReference>
<feature type="binding site" evidence="12">
    <location>
        <position position="199"/>
    </location>
    <ligand>
        <name>[4Fe-4S] cluster</name>
        <dbReference type="ChEBI" id="CHEBI:49883"/>
    </ligand>
</feature>
<dbReference type="FunFam" id="1.10.340.30:FF:000001">
    <property type="entry name" value="Endonuclease III"/>
    <property type="match status" value="1"/>
</dbReference>
<evidence type="ECO:0000256" key="2">
    <source>
        <dbReference type="ARBA" id="ARBA00022485"/>
    </source>
</evidence>
<dbReference type="EC" id="4.2.99.18" evidence="12"/>
<dbReference type="GO" id="GO:0003677">
    <property type="term" value="F:DNA binding"/>
    <property type="evidence" value="ECO:0007669"/>
    <property type="project" value="UniProtKB-UniRule"/>
</dbReference>
<dbReference type="InterPro" id="IPR004036">
    <property type="entry name" value="Endonuclease-III-like_CS2"/>
</dbReference>
<evidence type="ECO:0000313" key="15">
    <source>
        <dbReference type="Proteomes" id="UP000191240"/>
    </source>
</evidence>
<dbReference type="HAMAP" id="MF_00942">
    <property type="entry name" value="Nth"/>
    <property type="match status" value="1"/>
</dbReference>
<protein>
    <recommendedName>
        <fullName evidence="12">Endonuclease III</fullName>
        <ecNumber evidence="12">4.2.99.18</ecNumber>
    </recommendedName>
    <alternativeName>
        <fullName evidence="12">DNA-(apurinic or apyrimidinic site) lyase</fullName>
    </alternativeName>
</protein>
<proteinExistence type="inferred from homology"/>
<evidence type="ECO:0000313" key="14">
    <source>
        <dbReference type="EMBL" id="SHI79573.1"/>
    </source>
</evidence>
<evidence type="ECO:0000256" key="3">
    <source>
        <dbReference type="ARBA" id="ARBA00022723"/>
    </source>
</evidence>
<evidence type="ECO:0000259" key="13">
    <source>
        <dbReference type="SMART" id="SM00478"/>
    </source>
</evidence>
<dbReference type="PROSITE" id="PS01155">
    <property type="entry name" value="ENDONUCLEASE_III_2"/>
    <property type="match status" value="1"/>
</dbReference>
<dbReference type="Gene3D" id="1.10.340.30">
    <property type="entry name" value="Hypothetical protein, domain 2"/>
    <property type="match status" value="1"/>
</dbReference>
<evidence type="ECO:0000256" key="8">
    <source>
        <dbReference type="ARBA" id="ARBA00023125"/>
    </source>
</evidence>
<dbReference type="Proteomes" id="UP000191240">
    <property type="component" value="Unassembled WGS sequence"/>
</dbReference>
<dbReference type="InterPro" id="IPR000445">
    <property type="entry name" value="HhH_motif"/>
</dbReference>
<gene>
    <name evidence="12" type="primary">nth</name>
    <name evidence="14" type="ORF">SAMN02745671_01727</name>
</gene>
<dbReference type="GO" id="GO:0140078">
    <property type="term" value="F:class I DNA-(apurinic or apyrimidinic site) endonuclease activity"/>
    <property type="evidence" value="ECO:0007669"/>
    <property type="project" value="UniProtKB-EC"/>
</dbReference>
<dbReference type="InterPro" id="IPR004035">
    <property type="entry name" value="Endouclease-III_FeS-bd_BS"/>
</dbReference>
<dbReference type="InterPro" id="IPR003265">
    <property type="entry name" value="HhH-GPD_domain"/>
</dbReference>
<evidence type="ECO:0000256" key="6">
    <source>
        <dbReference type="ARBA" id="ARBA00023004"/>
    </source>
</evidence>
<dbReference type="SUPFAM" id="SSF48150">
    <property type="entry name" value="DNA-glycosylase"/>
    <property type="match status" value="1"/>
</dbReference>
<organism evidence="14 15">
    <name type="scientific">Anaerovibrio lipolyticus DSM 3074</name>
    <dbReference type="NCBI Taxonomy" id="1120997"/>
    <lineage>
        <taxon>Bacteria</taxon>
        <taxon>Bacillati</taxon>
        <taxon>Bacillota</taxon>
        <taxon>Negativicutes</taxon>
        <taxon>Selenomonadales</taxon>
        <taxon>Selenomonadaceae</taxon>
        <taxon>Anaerovibrio</taxon>
    </lineage>
</organism>
<dbReference type="CDD" id="cd00056">
    <property type="entry name" value="ENDO3c"/>
    <property type="match status" value="1"/>
</dbReference>
<keyword evidence="4 12" id="KW-0227">DNA damage</keyword>
<keyword evidence="9 12" id="KW-0234">DNA repair</keyword>
<accession>A0A1M6E2F3</accession>
<keyword evidence="6 12" id="KW-0408">Iron</keyword>
<dbReference type="OrthoDB" id="9800977at2"/>
<comment type="function">
    <text evidence="12">DNA repair enzyme that has both DNA N-glycosylase activity and AP-lyase activity. The DNA N-glycosylase activity releases various damaged pyrimidines from DNA by cleaving the N-glycosidic bond, leaving an AP (apurinic/apyrimidinic) site. The AP-lyase activity cleaves the phosphodiester bond 3' to the AP site by a beta-elimination, leaving a 3'-terminal unsaturated sugar and a product with a terminal 5'-phosphate.</text>
</comment>